<name>A0ACD4R9A4_9BACI</name>
<protein>
    <submittedName>
        <fullName evidence="1">CBO0543 family protein</fullName>
    </submittedName>
</protein>
<dbReference type="EMBL" id="CP126116">
    <property type="protein sequence ID" value="WHZ57066.1"/>
    <property type="molecule type" value="Genomic_DNA"/>
</dbReference>
<evidence type="ECO:0000313" key="2">
    <source>
        <dbReference type="Proteomes" id="UP001226091"/>
    </source>
</evidence>
<dbReference type="Proteomes" id="UP001226091">
    <property type="component" value="Chromosome"/>
</dbReference>
<proteinExistence type="predicted"/>
<sequence length="157" mass="18883">MREILVLLSLWGLAILMLVWKVPKNKRRDAQIVLLFSQSIGWLFVYIQTLLGRMKFPFREFPDATKMSFTLYYLFYPTIGVLFILGYPKKGFWHKFLYFSLTAFGIQLSAWLLAEYTDLIEYTRYSWLLTFAVNFMILVIIRIFYVWFQKGFTYERG</sequence>
<organism evidence="1 2">
    <name type="scientific">Metabacillus hrfriensis</name>
    <dbReference type="NCBI Taxonomy" id="3048891"/>
    <lineage>
        <taxon>Bacteria</taxon>
        <taxon>Bacillati</taxon>
        <taxon>Bacillota</taxon>
        <taxon>Bacilli</taxon>
        <taxon>Bacillales</taxon>
        <taxon>Bacillaceae</taxon>
        <taxon>Metabacillus</taxon>
    </lineage>
</organism>
<reference evidence="2" key="1">
    <citation type="journal article" date="2025" name="Aquaculture">
        <title>Assessment of the bioflocculant production and safety properties of Metabacillus hrfriensis sp. nov. based on phenotypic and whole-genome sequencing analysis.</title>
        <authorList>
            <person name="Zhang R."/>
            <person name="Zhao Z."/>
            <person name="Luo L."/>
            <person name="Wang S."/>
            <person name="Guo K."/>
            <person name="Xu W."/>
        </authorList>
    </citation>
    <scope>NUCLEOTIDE SEQUENCE [LARGE SCALE GENOMIC DNA]</scope>
    <source>
        <strain evidence="2">CT-WN-B3</strain>
    </source>
</reference>
<gene>
    <name evidence="1" type="ORF">QLQ22_20760</name>
</gene>
<evidence type="ECO:0000313" key="1">
    <source>
        <dbReference type="EMBL" id="WHZ57066.1"/>
    </source>
</evidence>
<accession>A0ACD4R9A4</accession>
<keyword evidence="2" id="KW-1185">Reference proteome</keyword>